<feature type="compositionally biased region" description="Basic and acidic residues" evidence="1">
    <location>
        <begin position="13"/>
        <end position="30"/>
    </location>
</feature>
<name>A0A0V0YSW1_TRISP</name>
<sequence>MTENKSEQSSTETSDRMVKRRSRFDVNFRV</sequence>
<evidence type="ECO:0000313" key="2">
    <source>
        <dbReference type="EMBL" id="KRY03196.1"/>
    </source>
</evidence>
<dbReference type="EMBL" id="JYDH01005393">
    <property type="protein sequence ID" value="KRY03196.1"/>
    <property type="molecule type" value="Genomic_DNA"/>
</dbReference>
<proteinExistence type="predicted"/>
<reference evidence="2 3" key="1">
    <citation type="submission" date="2015-01" db="EMBL/GenBank/DDBJ databases">
        <title>Evolution of Trichinella species and genotypes.</title>
        <authorList>
            <person name="Korhonen P.K."/>
            <person name="Edoardo P."/>
            <person name="Giuseppe L.R."/>
            <person name="Gasser R.B."/>
        </authorList>
    </citation>
    <scope>NUCLEOTIDE SEQUENCE [LARGE SCALE GENOMIC DNA]</scope>
    <source>
        <strain evidence="2">ISS3</strain>
    </source>
</reference>
<protein>
    <submittedName>
        <fullName evidence="2">Uncharacterized protein</fullName>
    </submittedName>
</protein>
<dbReference type="Proteomes" id="UP000054776">
    <property type="component" value="Unassembled WGS sequence"/>
</dbReference>
<keyword evidence="3" id="KW-1185">Reference proteome</keyword>
<dbReference type="AlphaFoldDB" id="A0A0V0YSW1"/>
<evidence type="ECO:0000313" key="3">
    <source>
        <dbReference type="Proteomes" id="UP000054776"/>
    </source>
</evidence>
<feature type="region of interest" description="Disordered" evidence="1">
    <location>
        <begin position="1"/>
        <end position="30"/>
    </location>
</feature>
<organism evidence="2 3">
    <name type="scientific">Trichinella spiralis</name>
    <name type="common">Trichina worm</name>
    <dbReference type="NCBI Taxonomy" id="6334"/>
    <lineage>
        <taxon>Eukaryota</taxon>
        <taxon>Metazoa</taxon>
        <taxon>Ecdysozoa</taxon>
        <taxon>Nematoda</taxon>
        <taxon>Enoplea</taxon>
        <taxon>Dorylaimia</taxon>
        <taxon>Trichinellida</taxon>
        <taxon>Trichinellidae</taxon>
        <taxon>Trichinella</taxon>
    </lineage>
</organism>
<comment type="caution">
    <text evidence="2">The sequence shown here is derived from an EMBL/GenBank/DDBJ whole genome shotgun (WGS) entry which is preliminary data.</text>
</comment>
<accession>A0A0V0YSW1</accession>
<gene>
    <name evidence="2" type="ORF">T01_5926</name>
</gene>
<dbReference type="InParanoid" id="A0A0V0YSW1"/>
<evidence type="ECO:0000256" key="1">
    <source>
        <dbReference type="SAM" id="MobiDB-lite"/>
    </source>
</evidence>